<dbReference type="Pfam" id="PF23309">
    <property type="entry name" value="DUF7083"/>
    <property type="match status" value="1"/>
</dbReference>
<proteinExistence type="predicted"/>
<feature type="non-terminal residue" evidence="2">
    <location>
        <position position="1"/>
    </location>
</feature>
<accession>A0A564XWH3</accession>
<gene>
    <name evidence="2" type="ORF">WMSIL1_LOCUS667</name>
</gene>
<dbReference type="Proteomes" id="UP000321570">
    <property type="component" value="Unassembled WGS sequence"/>
</dbReference>
<evidence type="ECO:0000313" key="2">
    <source>
        <dbReference type="EMBL" id="VUZ39382.1"/>
    </source>
</evidence>
<keyword evidence="3" id="KW-1185">Reference proteome</keyword>
<evidence type="ECO:0000259" key="1">
    <source>
        <dbReference type="Pfam" id="PF23309"/>
    </source>
</evidence>
<organism evidence="2 3">
    <name type="scientific">Hymenolepis diminuta</name>
    <name type="common">Rat tapeworm</name>
    <dbReference type="NCBI Taxonomy" id="6216"/>
    <lineage>
        <taxon>Eukaryota</taxon>
        <taxon>Metazoa</taxon>
        <taxon>Spiralia</taxon>
        <taxon>Lophotrochozoa</taxon>
        <taxon>Platyhelminthes</taxon>
        <taxon>Cestoda</taxon>
        <taxon>Eucestoda</taxon>
        <taxon>Cyclophyllidea</taxon>
        <taxon>Hymenolepididae</taxon>
        <taxon>Hymenolepis</taxon>
    </lineage>
</organism>
<protein>
    <recommendedName>
        <fullName evidence="1">DUF7083 domain-containing protein</fullName>
    </recommendedName>
</protein>
<evidence type="ECO:0000313" key="3">
    <source>
        <dbReference type="Proteomes" id="UP000321570"/>
    </source>
</evidence>
<sequence length="133" mass="15562">STDSLARQINEFHNDQETDQTFINWFKNCEDIFRNGLANILVYVKAGLLLRRLGITAHEMLKGFINCRTISNLTIDKIILINSDLFTKKSSELLTLKNMMKTRWLMLTASKVFWDFENFGHFEESFQMSTITE</sequence>
<dbReference type="EMBL" id="CABIJS010000013">
    <property type="protein sequence ID" value="VUZ39382.1"/>
    <property type="molecule type" value="Genomic_DNA"/>
</dbReference>
<name>A0A564XWH3_HYMDI</name>
<feature type="domain" description="DUF7083" evidence="1">
    <location>
        <begin position="3"/>
        <end position="87"/>
    </location>
</feature>
<dbReference type="InterPro" id="IPR055510">
    <property type="entry name" value="DUF7083"/>
</dbReference>
<reference evidence="2 3" key="1">
    <citation type="submission" date="2019-07" db="EMBL/GenBank/DDBJ databases">
        <authorList>
            <person name="Jastrzebski P J."/>
            <person name="Paukszto L."/>
            <person name="Jastrzebski P J."/>
        </authorList>
    </citation>
    <scope>NUCLEOTIDE SEQUENCE [LARGE SCALE GENOMIC DNA]</scope>
    <source>
        <strain evidence="2 3">WMS-il1</strain>
    </source>
</reference>
<dbReference type="AlphaFoldDB" id="A0A564XWH3"/>